<sequence length="130" mass="13383">MRKLFPVLLMSGLLFSLSSFAPVRSGAPVIMKHARVYTFPITGTTDGTPGAGQPAGTIAYTVNGSGTTPTSITFSTLSGTSLGTYGFTQSSPNNYLATGMKTQTSISGTYFHISGACGSAGYCMEFIGAL</sequence>
<evidence type="ECO:0000313" key="3">
    <source>
        <dbReference type="Proteomes" id="UP000198984"/>
    </source>
</evidence>
<feature type="chain" id="PRO_5011703144" evidence="1">
    <location>
        <begin position="22"/>
        <end position="130"/>
    </location>
</feature>
<gene>
    <name evidence="2" type="ORF">SAMN04488505_102504</name>
</gene>
<dbReference type="EMBL" id="FOBB01000002">
    <property type="protein sequence ID" value="SEL54222.1"/>
    <property type="molecule type" value="Genomic_DNA"/>
</dbReference>
<dbReference type="OrthoDB" id="670948at2"/>
<feature type="signal peptide" evidence="1">
    <location>
        <begin position="1"/>
        <end position="21"/>
    </location>
</feature>
<protein>
    <submittedName>
        <fullName evidence="2">Uncharacterized protein</fullName>
    </submittedName>
</protein>
<accession>A0A1H7R227</accession>
<reference evidence="2 3" key="1">
    <citation type="submission" date="2016-10" db="EMBL/GenBank/DDBJ databases">
        <authorList>
            <person name="de Groot N.N."/>
        </authorList>
    </citation>
    <scope>NUCLEOTIDE SEQUENCE [LARGE SCALE GENOMIC DNA]</scope>
    <source>
        <strain evidence="2 3">DSM 21039</strain>
    </source>
</reference>
<organism evidence="2 3">
    <name type="scientific">Chitinophaga rupis</name>
    <dbReference type="NCBI Taxonomy" id="573321"/>
    <lineage>
        <taxon>Bacteria</taxon>
        <taxon>Pseudomonadati</taxon>
        <taxon>Bacteroidota</taxon>
        <taxon>Chitinophagia</taxon>
        <taxon>Chitinophagales</taxon>
        <taxon>Chitinophagaceae</taxon>
        <taxon>Chitinophaga</taxon>
    </lineage>
</organism>
<keyword evidence="1" id="KW-0732">Signal</keyword>
<evidence type="ECO:0000313" key="2">
    <source>
        <dbReference type="EMBL" id="SEL54222.1"/>
    </source>
</evidence>
<dbReference type="AlphaFoldDB" id="A0A1H7R227"/>
<name>A0A1H7R227_9BACT</name>
<evidence type="ECO:0000256" key="1">
    <source>
        <dbReference type="SAM" id="SignalP"/>
    </source>
</evidence>
<dbReference type="Proteomes" id="UP000198984">
    <property type="component" value="Unassembled WGS sequence"/>
</dbReference>
<proteinExistence type="predicted"/>
<keyword evidence="3" id="KW-1185">Reference proteome</keyword>
<dbReference type="RefSeq" id="WP_143080952.1">
    <property type="nucleotide sequence ID" value="NZ_FOBB01000002.1"/>
</dbReference>